<keyword evidence="3" id="KW-0804">Transcription</keyword>
<dbReference type="Pfam" id="PF00196">
    <property type="entry name" value="GerE"/>
    <property type="match status" value="1"/>
</dbReference>
<dbReference type="EMBL" id="KF765440">
    <property type="protein sequence ID" value="AHG95688.1"/>
    <property type="molecule type" value="Genomic_DNA"/>
</dbReference>
<evidence type="ECO:0000313" key="5">
    <source>
        <dbReference type="EMBL" id="AHG95688.1"/>
    </source>
</evidence>
<evidence type="ECO:0000256" key="3">
    <source>
        <dbReference type="ARBA" id="ARBA00023163"/>
    </source>
</evidence>
<dbReference type="InterPro" id="IPR036388">
    <property type="entry name" value="WH-like_DNA-bd_sf"/>
</dbReference>
<dbReference type="PANTHER" id="PTHR44688:SF16">
    <property type="entry name" value="DNA-BINDING TRANSCRIPTIONAL ACTIVATOR DEVR_DOSR"/>
    <property type="match status" value="1"/>
</dbReference>
<dbReference type="PANTHER" id="PTHR44688">
    <property type="entry name" value="DNA-BINDING TRANSCRIPTIONAL ACTIVATOR DEVR_DOSR"/>
    <property type="match status" value="1"/>
</dbReference>
<dbReference type="SUPFAM" id="SSF52540">
    <property type="entry name" value="P-loop containing nucleoside triphosphate hydrolases"/>
    <property type="match status" value="1"/>
</dbReference>
<name>W5RY05_9ACTN</name>
<dbReference type="GO" id="GO:0006355">
    <property type="term" value="P:regulation of DNA-templated transcription"/>
    <property type="evidence" value="ECO:0007669"/>
    <property type="project" value="InterPro"/>
</dbReference>
<evidence type="ECO:0000259" key="4">
    <source>
        <dbReference type="PROSITE" id="PS50043"/>
    </source>
</evidence>
<dbReference type="InterPro" id="IPR016032">
    <property type="entry name" value="Sig_transdc_resp-reg_C-effctor"/>
</dbReference>
<accession>W5RY05</accession>
<dbReference type="InterPro" id="IPR027417">
    <property type="entry name" value="P-loop_NTPase"/>
</dbReference>
<dbReference type="AlphaFoldDB" id="W5RY05"/>
<dbReference type="InterPro" id="IPR000792">
    <property type="entry name" value="Tscrpt_reg_LuxR_C"/>
</dbReference>
<proteinExistence type="predicted"/>
<dbReference type="Pfam" id="PF13191">
    <property type="entry name" value="AAA_16"/>
    <property type="match status" value="1"/>
</dbReference>
<reference evidence="5" key="1">
    <citation type="submission" date="2013-10" db="EMBL/GenBank/DDBJ databases">
        <authorList>
            <person name="Li S."/>
            <person name="Wang H."/>
            <person name="Shen Y."/>
        </authorList>
    </citation>
    <scope>NUCLEOTIDE SEQUENCE</scope>
    <source>
        <strain evidence="5">W112</strain>
    </source>
</reference>
<dbReference type="GO" id="GO:0003677">
    <property type="term" value="F:DNA binding"/>
    <property type="evidence" value="ECO:0007669"/>
    <property type="project" value="UniProtKB-KW"/>
</dbReference>
<dbReference type="SMART" id="SM00382">
    <property type="entry name" value="AAA"/>
    <property type="match status" value="1"/>
</dbReference>
<feature type="domain" description="HTH luxR-type" evidence="4">
    <location>
        <begin position="926"/>
        <end position="990"/>
    </location>
</feature>
<reference evidence="5" key="2">
    <citation type="journal article" date="2014" name="Gene">
        <title>Identification and characterization of the biosynthetic gene cluster of divergolides from Streptomyces sp. W112.</title>
        <authorList>
            <person name="Li S.R."/>
            <person name="Zhao G.S."/>
            <person name="Sun M.W."/>
            <person name="He H.G."/>
            <person name="Wang H.X."/>
            <person name="Li Y.Y."/>
            <person name="Lu C.H."/>
            <person name="Shen Y.M."/>
        </authorList>
    </citation>
    <scope>NUCLEOTIDE SEQUENCE</scope>
    <source>
        <strain evidence="5">W112</strain>
    </source>
</reference>
<dbReference type="SMART" id="SM00421">
    <property type="entry name" value="HTH_LUXR"/>
    <property type="match status" value="1"/>
</dbReference>
<protein>
    <submittedName>
        <fullName evidence="5">LuxR-family transcriptional regulator</fullName>
    </submittedName>
</protein>
<dbReference type="Gene3D" id="1.10.10.10">
    <property type="entry name" value="Winged helix-like DNA-binding domain superfamily/Winged helix DNA-binding domain"/>
    <property type="match status" value="1"/>
</dbReference>
<dbReference type="SUPFAM" id="SSF46894">
    <property type="entry name" value="C-terminal effector domain of the bipartite response regulators"/>
    <property type="match status" value="1"/>
</dbReference>
<gene>
    <name evidence="5" type="primary">div8</name>
</gene>
<keyword evidence="2" id="KW-0238">DNA-binding</keyword>
<organism evidence="5">
    <name type="scientific">Streptomyces sp. W112</name>
    <dbReference type="NCBI Taxonomy" id="1245507"/>
    <lineage>
        <taxon>Bacteria</taxon>
        <taxon>Bacillati</taxon>
        <taxon>Actinomycetota</taxon>
        <taxon>Actinomycetes</taxon>
        <taxon>Kitasatosporales</taxon>
        <taxon>Streptomycetaceae</taxon>
        <taxon>Streptomyces</taxon>
    </lineage>
</organism>
<dbReference type="InterPro" id="IPR041664">
    <property type="entry name" value="AAA_16"/>
</dbReference>
<dbReference type="PROSITE" id="PS50043">
    <property type="entry name" value="HTH_LUXR_2"/>
    <property type="match status" value="1"/>
</dbReference>
<dbReference type="CDD" id="cd06170">
    <property type="entry name" value="LuxR_C_like"/>
    <property type="match status" value="1"/>
</dbReference>
<dbReference type="Gene3D" id="3.40.50.300">
    <property type="entry name" value="P-loop containing nucleotide triphosphate hydrolases"/>
    <property type="match status" value="1"/>
</dbReference>
<evidence type="ECO:0000256" key="1">
    <source>
        <dbReference type="ARBA" id="ARBA00023015"/>
    </source>
</evidence>
<evidence type="ECO:0000256" key="2">
    <source>
        <dbReference type="ARBA" id="ARBA00023125"/>
    </source>
</evidence>
<dbReference type="PRINTS" id="PR00038">
    <property type="entry name" value="HTHLUXR"/>
</dbReference>
<keyword evidence="1" id="KW-0805">Transcription regulation</keyword>
<sequence>MQQATSVCGATAPAASRALFQDHLVDQKYPGCRAVAGLPPGAQWTAFLDIAPSGMGVFRLILRSVMSVTVGRPRGGQQAVTAIHHIDDTVDELIERERALSALDAALRRSSEGRVRMVLVEGAIGTGKTALVWRFLEQAESSGVLCFGVHIRPDERSLSVDTLDRMFRNVAVPHLFRTAVARRLSALRDGCGADGPTLVSQLTELAADLLDLAESVPVLLVIDDIHHLDTDSLHALLHLLPTASAGRVLVVLTADESRQPLDWRMPTGLLMRPNFQRVVLNRLSEDGARLAATRRLGEAAAEALPADLVALSAGNPLVLEYLSRAYEATGTGYPQGYAQAFVECLRRCPPETVEVVRALAALGEQATPELVAELAAVDRVDVDLLPLTNAGLLDGQSFRHPSAARAVLRDMPAGVCAGLHRRAALLLHDEGAPALDVAHQLIQADEHELPWASELLLDAAGEALALNRVGLALECVKLAGRAERDPVARAVVDARLSRLEWHLKPLAAARHVQSQLKDGAAGRLSARDTLDLAWRTAWFGRIDAVEPLLSAVGRTPDGGDVNELVRWLAFTYPKHTFSRGPVTAPPSSAQAEPWLHSASGLAEGLIGAPNDQGVADAERVLQSLALDHESLWSGETAALALLTLVYGDRLEEAVAHADRLLDEARDAEMPTWHAVFRAVRAEALFRQGDLPGAYDEAVTALAEIPVQGWGIVVGLPVGCAVNAAVRMGDLSAAKRLLGSPLPKSALRSRYGLHFLHARGHYRLAVGLPQAALADFLACGSLTEGWGAGGVGVVPWRTSAAEAWSRHGNPDQARRLLRDQLAMLPPSSGRARGQAMRVLACVSRDTRRPQLLTDAVDVLKNCGDKYELARALTDLSVALRQGGDQLKARRTARRALHFAKAAGARPLCDEAALYDQEAKAARLARDEDEKLSLLTGQEIRVAALAVEGDTNHEIAAKLYITPSTVEQHLTRIFRKLNVKRRDELPWQLDTWSA</sequence>
<dbReference type="InterPro" id="IPR003593">
    <property type="entry name" value="AAA+_ATPase"/>
</dbReference>
<dbReference type="PROSITE" id="PS00622">
    <property type="entry name" value="HTH_LUXR_1"/>
    <property type="match status" value="1"/>
</dbReference>